<dbReference type="Proteomes" id="UP000261948">
    <property type="component" value="Unassembled WGS sequence"/>
</dbReference>
<name>A0A373FSK4_COMTE</name>
<evidence type="ECO:0000313" key="4">
    <source>
        <dbReference type="Proteomes" id="UP000261948"/>
    </source>
</evidence>
<evidence type="ECO:0000256" key="1">
    <source>
        <dbReference type="SAM" id="SignalP"/>
    </source>
</evidence>
<dbReference type="SUPFAM" id="SSF54626">
    <property type="entry name" value="Chalcone isomerase"/>
    <property type="match status" value="1"/>
</dbReference>
<dbReference type="Gene3D" id="3.50.70.10">
    <property type="match status" value="1"/>
</dbReference>
<evidence type="ECO:0000313" key="3">
    <source>
        <dbReference type="EMBL" id="RGE46445.1"/>
    </source>
</evidence>
<proteinExistence type="predicted"/>
<reference evidence="3 4" key="1">
    <citation type="submission" date="2018-08" db="EMBL/GenBank/DDBJ databases">
        <title>Comamonas testosteroni strain SWCO2.</title>
        <authorList>
            <person name="Jiang N."/>
            <person name="Zhang X.Z."/>
        </authorList>
    </citation>
    <scope>NUCLEOTIDE SEQUENCE [LARGE SCALE GENOMIC DNA]</scope>
    <source>
        <strain evidence="3 4">SWCO2</strain>
    </source>
</reference>
<protein>
    <recommendedName>
        <fullName evidence="2">Chalcone isomerase domain-containing protein</fullName>
    </recommendedName>
</protein>
<dbReference type="InterPro" id="IPR036298">
    <property type="entry name" value="Chalcone_isomerase_sf"/>
</dbReference>
<dbReference type="Pfam" id="PF16036">
    <property type="entry name" value="Chalcone_3"/>
    <property type="match status" value="1"/>
</dbReference>
<evidence type="ECO:0000259" key="2">
    <source>
        <dbReference type="Pfam" id="PF16036"/>
    </source>
</evidence>
<dbReference type="AlphaFoldDB" id="A0A373FSK4"/>
<keyword evidence="4" id="KW-1185">Reference proteome</keyword>
<comment type="caution">
    <text evidence="3">The sequence shown here is derived from an EMBL/GenBank/DDBJ whole genome shotgun (WGS) entry which is preliminary data.</text>
</comment>
<feature type="signal peptide" evidence="1">
    <location>
        <begin position="1"/>
        <end position="27"/>
    </location>
</feature>
<dbReference type="EMBL" id="QURR01000003">
    <property type="protein sequence ID" value="RGE46445.1"/>
    <property type="molecule type" value="Genomic_DNA"/>
</dbReference>
<gene>
    <name evidence="3" type="ORF">DZC30_04325</name>
</gene>
<feature type="chain" id="PRO_5016911395" description="Chalcone isomerase domain-containing protein" evidence="1">
    <location>
        <begin position="28"/>
        <end position="195"/>
    </location>
</feature>
<dbReference type="GO" id="GO:0016872">
    <property type="term" value="F:intramolecular lyase activity"/>
    <property type="evidence" value="ECO:0007669"/>
    <property type="project" value="InterPro"/>
</dbReference>
<dbReference type="OrthoDB" id="9795336at2"/>
<dbReference type="InterPro" id="IPR016087">
    <property type="entry name" value="Chalcone_isomerase"/>
</dbReference>
<feature type="domain" description="Chalcone isomerase" evidence="2">
    <location>
        <begin position="32"/>
        <end position="193"/>
    </location>
</feature>
<keyword evidence="1" id="KW-0732">Signal</keyword>
<accession>A0A373FSK4</accession>
<sequence length="195" mass="21148">MNATARTSAHVASSIFLSMALLGSAWSAPTNTNFPASVQLGGSTLQLNGKGTRHKAVFKVYEMALYLPRKVKSTEEVLALPGPKQIDFTAMRDLDTTDIGLAMVKGMRANATPEQNRKYLAASNQLVEIFSARRKLATGDRFGLQFTPGKGAIFMLNGVQQGEPLGNDEFFSMILKIWLGDSPAEPLLKDALLDN</sequence>
<organism evidence="3 4">
    <name type="scientific">Comamonas testosteroni</name>
    <name type="common">Pseudomonas testosteroni</name>
    <dbReference type="NCBI Taxonomy" id="285"/>
    <lineage>
        <taxon>Bacteria</taxon>
        <taxon>Pseudomonadati</taxon>
        <taxon>Pseudomonadota</taxon>
        <taxon>Betaproteobacteria</taxon>
        <taxon>Burkholderiales</taxon>
        <taxon>Comamonadaceae</taxon>
        <taxon>Comamonas</taxon>
    </lineage>
</organism>
<dbReference type="InterPro" id="IPR016088">
    <property type="entry name" value="Chalcone_isomerase_3-sand"/>
</dbReference>